<dbReference type="AlphaFoldDB" id="A0A7T8JUR9"/>
<evidence type="ECO:0000313" key="2">
    <source>
        <dbReference type="EMBL" id="QQP35798.1"/>
    </source>
</evidence>
<feature type="compositionally biased region" description="Basic and acidic residues" evidence="1">
    <location>
        <begin position="37"/>
        <end position="72"/>
    </location>
</feature>
<sequence>MPHYRWSPRSRSRTLLRGALIRDLLKVNFESPVGTELAKDVSKDPEDKPFGDEHPKVEVQRERLKEGRRSGD</sequence>
<dbReference type="EMBL" id="CP045904">
    <property type="protein sequence ID" value="QQP35798.1"/>
    <property type="molecule type" value="Genomic_DNA"/>
</dbReference>
<accession>A0A7T8JUR9</accession>
<dbReference type="Proteomes" id="UP000595437">
    <property type="component" value="Chromosome 15"/>
</dbReference>
<feature type="region of interest" description="Disordered" evidence="1">
    <location>
        <begin position="34"/>
        <end position="72"/>
    </location>
</feature>
<protein>
    <submittedName>
        <fullName evidence="2">Uncharacterized protein</fullName>
    </submittedName>
</protein>
<evidence type="ECO:0000256" key="1">
    <source>
        <dbReference type="SAM" id="MobiDB-lite"/>
    </source>
</evidence>
<name>A0A7T8JUR9_CALRO</name>
<keyword evidence="3" id="KW-1185">Reference proteome</keyword>
<organism evidence="2 3">
    <name type="scientific">Caligus rogercresseyi</name>
    <name type="common">Sea louse</name>
    <dbReference type="NCBI Taxonomy" id="217165"/>
    <lineage>
        <taxon>Eukaryota</taxon>
        <taxon>Metazoa</taxon>
        <taxon>Ecdysozoa</taxon>
        <taxon>Arthropoda</taxon>
        <taxon>Crustacea</taxon>
        <taxon>Multicrustacea</taxon>
        <taxon>Hexanauplia</taxon>
        <taxon>Copepoda</taxon>
        <taxon>Siphonostomatoida</taxon>
        <taxon>Caligidae</taxon>
        <taxon>Caligus</taxon>
    </lineage>
</organism>
<proteinExistence type="predicted"/>
<gene>
    <name evidence="2" type="ORF">FKW44_020684</name>
</gene>
<evidence type="ECO:0000313" key="3">
    <source>
        <dbReference type="Proteomes" id="UP000595437"/>
    </source>
</evidence>
<reference evidence="3" key="1">
    <citation type="submission" date="2021-01" db="EMBL/GenBank/DDBJ databases">
        <title>Caligus Genome Assembly.</title>
        <authorList>
            <person name="Gallardo-Escarate C."/>
        </authorList>
    </citation>
    <scope>NUCLEOTIDE SEQUENCE [LARGE SCALE GENOMIC DNA]</scope>
</reference>